<dbReference type="Gene3D" id="2.30.110.10">
    <property type="entry name" value="Electron Transport, Fmn-binding Protein, Chain A"/>
    <property type="match status" value="1"/>
</dbReference>
<sequence length="163" mass="18341">MKPIVRTLFKAPGKLYDRDLGWVLGKRFLCLTHFGRKSGRRYRTVLEVIGLRPETDEVLAIAGLGPSSDWYRNIQAAPAAEVAIGRRKFVPAHRILGESEAAAALAGYERRNRLLRPVLHPVLSKLVGWRYDGSDAARHRMVRQLPIVAFRPRGATESDQESD</sequence>
<evidence type="ECO:0000313" key="2">
    <source>
        <dbReference type="Proteomes" id="UP001597483"/>
    </source>
</evidence>
<name>A0ABW5HAZ5_9PSEU</name>
<organism evidence="1 2">
    <name type="scientific">Amycolatopsis silviterrae</name>
    <dbReference type="NCBI Taxonomy" id="1656914"/>
    <lineage>
        <taxon>Bacteria</taxon>
        <taxon>Bacillati</taxon>
        <taxon>Actinomycetota</taxon>
        <taxon>Actinomycetes</taxon>
        <taxon>Pseudonocardiales</taxon>
        <taxon>Pseudonocardiaceae</taxon>
        <taxon>Amycolatopsis</taxon>
    </lineage>
</organism>
<dbReference type="InterPro" id="IPR012349">
    <property type="entry name" value="Split_barrel_FMN-bd"/>
</dbReference>
<reference evidence="2" key="1">
    <citation type="journal article" date="2019" name="Int. J. Syst. Evol. Microbiol.">
        <title>The Global Catalogue of Microorganisms (GCM) 10K type strain sequencing project: providing services to taxonomists for standard genome sequencing and annotation.</title>
        <authorList>
            <consortium name="The Broad Institute Genomics Platform"/>
            <consortium name="The Broad Institute Genome Sequencing Center for Infectious Disease"/>
            <person name="Wu L."/>
            <person name="Ma J."/>
        </authorList>
    </citation>
    <scope>NUCLEOTIDE SEQUENCE [LARGE SCALE GENOMIC DNA]</scope>
    <source>
        <strain evidence="2">CGMCC 4.7641</strain>
    </source>
</reference>
<dbReference type="Proteomes" id="UP001597483">
    <property type="component" value="Unassembled WGS sequence"/>
</dbReference>
<dbReference type="InterPro" id="IPR004378">
    <property type="entry name" value="F420H2_quin_Rdtase"/>
</dbReference>
<dbReference type="EMBL" id="JBHUKS010000015">
    <property type="protein sequence ID" value="MFD2470105.1"/>
    <property type="molecule type" value="Genomic_DNA"/>
</dbReference>
<accession>A0ABW5HAZ5</accession>
<dbReference type="NCBIfam" id="TIGR00026">
    <property type="entry name" value="hi_GC_TIGR00026"/>
    <property type="match status" value="1"/>
</dbReference>
<evidence type="ECO:0000313" key="1">
    <source>
        <dbReference type="EMBL" id="MFD2470105.1"/>
    </source>
</evidence>
<dbReference type="Pfam" id="PF04075">
    <property type="entry name" value="F420H2_quin_red"/>
    <property type="match status" value="1"/>
</dbReference>
<keyword evidence="2" id="KW-1185">Reference proteome</keyword>
<dbReference type="RefSeq" id="WP_378307045.1">
    <property type="nucleotide sequence ID" value="NZ_JBHUKS010000015.1"/>
</dbReference>
<protein>
    <submittedName>
        <fullName evidence="1">Nitroreductase family deazaflavin-dependent oxidoreductase</fullName>
    </submittedName>
</protein>
<comment type="caution">
    <text evidence="1">The sequence shown here is derived from an EMBL/GenBank/DDBJ whole genome shotgun (WGS) entry which is preliminary data.</text>
</comment>
<gene>
    <name evidence="1" type="ORF">ACFSVL_22150</name>
</gene>
<proteinExistence type="predicted"/>